<dbReference type="PROSITE" id="PS01124">
    <property type="entry name" value="HTH_ARAC_FAMILY_2"/>
    <property type="match status" value="1"/>
</dbReference>
<evidence type="ECO:0000259" key="4">
    <source>
        <dbReference type="PROSITE" id="PS01124"/>
    </source>
</evidence>
<comment type="caution">
    <text evidence="5">The sequence shown here is derived from an EMBL/GenBank/DDBJ whole genome shotgun (WGS) entry which is preliminary data.</text>
</comment>
<accession>A0ABR7J2L5</accession>
<feature type="domain" description="HTH araC/xylS-type" evidence="4">
    <location>
        <begin position="155"/>
        <end position="252"/>
    </location>
</feature>
<dbReference type="Pfam" id="PF02311">
    <property type="entry name" value="AraC_binding"/>
    <property type="match status" value="1"/>
</dbReference>
<keyword evidence="6" id="KW-1185">Reference proteome</keyword>
<dbReference type="PRINTS" id="PR00032">
    <property type="entry name" value="HTHARAC"/>
</dbReference>
<evidence type="ECO:0000256" key="1">
    <source>
        <dbReference type="ARBA" id="ARBA00023015"/>
    </source>
</evidence>
<dbReference type="SUPFAM" id="SSF51215">
    <property type="entry name" value="Regulatory protein AraC"/>
    <property type="match status" value="1"/>
</dbReference>
<dbReference type="Pfam" id="PF12833">
    <property type="entry name" value="HTH_18"/>
    <property type="match status" value="1"/>
</dbReference>
<dbReference type="Proteomes" id="UP000605990">
    <property type="component" value="Unassembled WGS sequence"/>
</dbReference>
<keyword evidence="2" id="KW-0238">DNA-binding</keyword>
<dbReference type="SUPFAM" id="SSF46689">
    <property type="entry name" value="Homeodomain-like"/>
    <property type="match status" value="2"/>
</dbReference>
<dbReference type="RefSeq" id="WP_166131572.1">
    <property type="nucleotide sequence ID" value="NZ_JAANOQ010000012.1"/>
</dbReference>
<dbReference type="InterPro" id="IPR018060">
    <property type="entry name" value="HTH_AraC"/>
</dbReference>
<dbReference type="PANTHER" id="PTHR43280:SF28">
    <property type="entry name" value="HTH-TYPE TRANSCRIPTIONAL ACTIVATOR RHAS"/>
    <property type="match status" value="1"/>
</dbReference>
<evidence type="ECO:0000256" key="2">
    <source>
        <dbReference type="ARBA" id="ARBA00023125"/>
    </source>
</evidence>
<dbReference type="InterPro" id="IPR009057">
    <property type="entry name" value="Homeodomain-like_sf"/>
</dbReference>
<name>A0ABR7J2L5_9FLAO</name>
<gene>
    <name evidence="5" type="ORF">H8R27_14905</name>
</gene>
<evidence type="ECO:0000313" key="6">
    <source>
        <dbReference type="Proteomes" id="UP000605990"/>
    </source>
</evidence>
<keyword evidence="3" id="KW-0804">Transcription</keyword>
<evidence type="ECO:0000313" key="5">
    <source>
        <dbReference type="EMBL" id="MBC5836178.1"/>
    </source>
</evidence>
<dbReference type="InterPro" id="IPR003313">
    <property type="entry name" value="AraC-bd"/>
</dbReference>
<dbReference type="InterPro" id="IPR018062">
    <property type="entry name" value="HTH_AraC-typ_CS"/>
</dbReference>
<reference evidence="5 6" key="1">
    <citation type="submission" date="2020-08" db="EMBL/GenBank/DDBJ databases">
        <title>Description of novel Flavobacterium F-408 isolate.</title>
        <authorList>
            <person name="Saticioglu I.B."/>
            <person name="Duman M."/>
            <person name="Altun S."/>
        </authorList>
    </citation>
    <scope>NUCLEOTIDE SEQUENCE [LARGE SCALE GENOMIC DNA]</scope>
    <source>
        <strain evidence="5 6">F-408</strain>
    </source>
</reference>
<dbReference type="SMART" id="SM00342">
    <property type="entry name" value="HTH_ARAC"/>
    <property type="match status" value="1"/>
</dbReference>
<dbReference type="PROSITE" id="PS00041">
    <property type="entry name" value="HTH_ARAC_FAMILY_1"/>
    <property type="match status" value="1"/>
</dbReference>
<dbReference type="InterPro" id="IPR020449">
    <property type="entry name" value="Tscrpt_reg_AraC-type_HTH"/>
</dbReference>
<dbReference type="InterPro" id="IPR037923">
    <property type="entry name" value="HTH-like"/>
</dbReference>
<evidence type="ECO:0000256" key="3">
    <source>
        <dbReference type="ARBA" id="ARBA00023163"/>
    </source>
</evidence>
<protein>
    <submittedName>
        <fullName evidence="5">Helix-turn-helix transcriptional regulator</fullName>
    </submittedName>
</protein>
<dbReference type="EMBL" id="JACRUN010000012">
    <property type="protein sequence ID" value="MBC5836178.1"/>
    <property type="molecule type" value="Genomic_DNA"/>
</dbReference>
<sequence>MLFDNLEYLSVENQTTDFPKHFHETFCISLIHNGIEQIDFENQSLFSEKGSISITNPFEIHSNPLTDKSICLKFDTIYLSNDLMKYLLNGQNVKFINRKINSEKANQLFMELKYAIDTKNPKTVEFSLKQFVNSLKIYSQKNAVKYCEQNLYDFKDVSNYIEQNICEKFCLDELSKMANINKYGFVKKFKASTGMTPINYILMKKIFASKSLINPNSNITELAYQYNFCDLAHFSKTFKQYIGISPKKFQSNLI</sequence>
<dbReference type="PANTHER" id="PTHR43280">
    <property type="entry name" value="ARAC-FAMILY TRANSCRIPTIONAL REGULATOR"/>
    <property type="match status" value="1"/>
</dbReference>
<organism evidence="5 6">
    <name type="scientific">Flavobacterium bernardetii</name>
    <dbReference type="NCBI Taxonomy" id="2813823"/>
    <lineage>
        <taxon>Bacteria</taxon>
        <taxon>Pseudomonadati</taxon>
        <taxon>Bacteroidota</taxon>
        <taxon>Flavobacteriia</taxon>
        <taxon>Flavobacteriales</taxon>
        <taxon>Flavobacteriaceae</taxon>
        <taxon>Flavobacterium</taxon>
    </lineage>
</organism>
<keyword evidence="1" id="KW-0805">Transcription regulation</keyword>
<dbReference type="Gene3D" id="1.10.10.60">
    <property type="entry name" value="Homeodomain-like"/>
    <property type="match status" value="2"/>
</dbReference>
<proteinExistence type="predicted"/>